<gene>
    <name evidence="2" type="ORF">V3328_18385</name>
</gene>
<dbReference type="AlphaFoldDB" id="A0AAW9RIG9"/>
<keyword evidence="3" id="KW-1185">Reference proteome</keyword>
<protein>
    <submittedName>
        <fullName evidence="2">Uncharacterized protein</fullName>
    </submittedName>
</protein>
<dbReference type="EMBL" id="JAZHOF010000007">
    <property type="protein sequence ID" value="MEJ8573464.1"/>
    <property type="molecule type" value="Genomic_DNA"/>
</dbReference>
<evidence type="ECO:0000313" key="3">
    <source>
        <dbReference type="Proteomes" id="UP001378188"/>
    </source>
</evidence>
<name>A0AAW9RIG9_9HYPH</name>
<keyword evidence="1" id="KW-0175">Coiled coil</keyword>
<organism evidence="2 3">
    <name type="scientific">Microbaculum marinum</name>
    <dbReference type="NCBI Taxonomy" id="1764581"/>
    <lineage>
        <taxon>Bacteria</taxon>
        <taxon>Pseudomonadati</taxon>
        <taxon>Pseudomonadota</taxon>
        <taxon>Alphaproteobacteria</taxon>
        <taxon>Hyphomicrobiales</taxon>
        <taxon>Tepidamorphaceae</taxon>
        <taxon>Microbaculum</taxon>
    </lineage>
</organism>
<comment type="caution">
    <text evidence="2">The sequence shown here is derived from an EMBL/GenBank/DDBJ whole genome shotgun (WGS) entry which is preliminary data.</text>
</comment>
<proteinExistence type="predicted"/>
<evidence type="ECO:0000313" key="2">
    <source>
        <dbReference type="EMBL" id="MEJ8573464.1"/>
    </source>
</evidence>
<accession>A0AAW9RIG9</accession>
<sequence length="168" mass="18243">MLMAVKTEGEAVDLDVPSPAAIVAARAPMTGEHRTAEAQLRDAREKRKQLHDQLVILVNTPETAPGRAGRISVAEEELRRAEDDVRRLRNSAMELREVRAPKVVAALKRYREGEASRLLSALSEIRAAVANLNAAADEIRRSGGPDERLPQVGLGSIEVVARRLAGSV</sequence>
<dbReference type="RefSeq" id="WP_340331154.1">
    <property type="nucleotide sequence ID" value="NZ_JAZHOF010000007.1"/>
</dbReference>
<evidence type="ECO:0000256" key="1">
    <source>
        <dbReference type="SAM" id="Coils"/>
    </source>
</evidence>
<reference evidence="2 3" key="1">
    <citation type="submission" date="2024-02" db="EMBL/GenBank/DDBJ databases">
        <title>Genome analysis and characterization of Microbaculum marinisediminis sp. nov., isolated from marine sediment.</title>
        <authorList>
            <person name="Du Z.-J."/>
            <person name="Ye Y.-Q."/>
            <person name="Zhang Z.-R."/>
            <person name="Yuan S.-M."/>
            <person name="Zhang X.-Y."/>
        </authorList>
    </citation>
    <scope>NUCLEOTIDE SEQUENCE [LARGE SCALE GENOMIC DNA]</scope>
    <source>
        <strain evidence="2 3">SDUM1044001</strain>
    </source>
</reference>
<feature type="coiled-coil region" evidence="1">
    <location>
        <begin position="33"/>
        <end position="98"/>
    </location>
</feature>
<dbReference type="Proteomes" id="UP001378188">
    <property type="component" value="Unassembled WGS sequence"/>
</dbReference>